<name>A0A080LTX0_9PROT</name>
<dbReference type="EMBL" id="JDVG02000466">
    <property type="protein sequence ID" value="KFB71923.1"/>
    <property type="molecule type" value="Genomic_DNA"/>
</dbReference>
<accession>A0A080LTX0</accession>
<evidence type="ECO:0000313" key="1">
    <source>
        <dbReference type="EMBL" id="KFB71923.1"/>
    </source>
</evidence>
<sequence>MQILDGITDAPAGFQCGPEGTHVGPMAAGLILVAGLGQPAAQGGEITQHGGGRTRFPAGGALFKQRVQCPRHVASGAEGLEYPLELFGKLRQAETFGAPVVEYQDALIVEDGKAAVQGQHVELVRHGQVLDLDRLLFVLAGDEGSQITLHARQVEQRARQGSVREPAHPQQELGRAVAVVMTIGFSRASFDWDRRTGVQGVFDAQASQWTVHPPQGIDDIRPGQPAAQTTVRQAARRREQGVAAVVVPPGLGVPGAGRIAGNRTGIRGGTLVCPAFVFQPFQFPPQIQQVDAGQGVDRHHHVITGAGHARVRTVDAHHGETLLRGAVAAIQPGEQLAGAARPGFHREVGIHQHIFARFRTGHRYQQLQAGRAGQRTQIILFFIAQQRGGAAIGFQFPHFRHGLRRDVLQQQGGGEL</sequence>
<gene>
    <name evidence="1" type="ORF">AW09_002921</name>
</gene>
<protein>
    <submittedName>
        <fullName evidence="1">Uncharacterized protein</fullName>
    </submittedName>
</protein>
<reference evidence="1 2" key="1">
    <citation type="submission" date="2014-02" db="EMBL/GenBank/DDBJ databases">
        <title>Expanding our view of genomic diversity in Candidatus Accumulibacter clades.</title>
        <authorList>
            <person name="Skennerton C.T."/>
            <person name="Barr J.J."/>
            <person name="Slater F.R."/>
            <person name="Bond P.L."/>
            <person name="Tyson G.W."/>
        </authorList>
    </citation>
    <scope>NUCLEOTIDE SEQUENCE [LARGE SCALE GENOMIC DNA]</scope>
    <source>
        <strain evidence="2">BA-91</strain>
    </source>
</reference>
<organism evidence="1 2">
    <name type="scientific">Candidatus Accumulibacter phosphatis</name>
    <dbReference type="NCBI Taxonomy" id="327160"/>
    <lineage>
        <taxon>Bacteria</taxon>
        <taxon>Pseudomonadati</taxon>
        <taxon>Pseudomonadota</taxon>
        <taxon>Betaproteobacteria</taxon>
        <taxon>Candidatus Accumulibacter</taxon>
    </lineage>
</organism>
<evidence type="ECO:0000313" key="2">
    <source>
        <dbReference type="Proteomes" id="UP000020077"/>
    </source>
</evidence>
<comment type="caution">
    <text evidence="1">The sequence shown here is derived from an EMBL/GenBank/DDBJ whole genome shotgun (WGS) entry which is preliminary data.</text>
</comment>
<proteinExistence type="predicted"/>
<dbReference type="AlphaFoldDB" id="A0A080LTX0"/>
<dbReference type="Proteomes" id="UP000020077">
    <property type="component" value="Unassembled WGS sequence"/>
</dbReference>